<dbReference type="CDD" id="cd00093">
    <property type="entry name" value="HTH_XRE"/>
    <property type="match status" value="1"/>
</dbReference>
<dbReference type="InterPro" id="IPR010982">
    <property type="entry name" value="Lambda_DNA-bd_dom_sf"/>
</dbReference>
<dbReference type="SUPFAM" id="SSF47413">
    <property type="entry name" value="lambda repressor-like DNA-binding domains"/>
    <property type="match status" value="1"/>
</dbReference>
<evidence type="ECO:0000313" key="2">
    <source>
        <dbReference type="EMBL" id="HIS67668.1"/>
    </source>
</evidence>
<evidence type="ECO:0000313" key="3">
    <source>
        <dbReference type="Proteomes" id="UP000824001"/>
    </source>
</evidence>
<reference evidence="2" key="2">
    <citation type="journal article" date="2021" name="PeerJ">
        <title>Extensive microbial diversity within the chicken gut microbiome revealed by metagenomics and culture.</title>
        <authorList>
            <person name="Gilroy R."/>
            <person name="Ravi A."/>
            <person name="Getino M."/>
            <person name="Pursley I."/>
            <person name="Horton D.L."/>
            <person name="Alikhan N.F."/>
            <person name="Baker D."/>
            <person name="Gharbi K."/>
            <person name="Hall N."/>
            <person name="Watson M."/>
            <person name="Adriaenssens E.M."/>
            <person name="Foster-Nyarko E."/>
            <person name="Jarju S."/>
            <person name="Secka A."/>
            <person name="Antonio M."/>
            <person name="Oren A."/>
            <person name="Chaudhuri R.R."/>
            <person name="La Ragione R."/>
            <person name="Hildebrand F."/>
            <person name="Pallen M.J."/>
        </authorList>
    </citation>
    <scope>NUCLEOTIDE SEQUENCE</scope>
    <source>
        <strain evidence="2">ChiHjej10B9-9673</strain>
    </source>
</reference>
<dbReference type="EMBL" id="DVJK01000253">
    <property type="protein sequence ID" value="HIS67668.1"/>
    <property type="molecule type" value="Genomic_DNA"/>
</dbReference>
<comment type="caution">
    <text evidence="2">The sequence shown here is derived from an EMBL/GenBank/DDBJ whole genome shotgun (WGS) entry which is preliminary data.</text>
</comment>
<dbReference type="Gene3D" id="1.10.260.40">
    <property type="entry name" value="lambda repressor-like DNA-binding domains"/>
    <property type="match status" value="1"/>
</dbReference>
<reference evidence="2" key="1">
    <citation type="submission" date="2020-10" db="EMBL/GenBank/DDBJ databases">
        <authorList>
            <person name="Gilroy R."/>
        </authorList>
    </citation>
    <scope>NUCLEOTIDE SEQUENCE</scope>
    <source>
        <strain evidence="2">ChiHjej10B9-9673</strain>
    </source>
</reference>
<accession>A0A9D1FEU4</accession>
<dbReference type="AlphaFoldDB" id="A0A9D1FEU4"/>
<protein>
    <submittedName>
        <fullName evidence="2">Helix-turn-helix transcriptional regulator</fullName>
    </submittedName>
</protein>
<feature type="domain" description="HTH cro/C1-type" evidence="1">
    <location>
        <begin position="9"/>
        <end position="64"/>
    </location>
</feature>
<evidence type="ECO:0000259" key="1">
    <source>
        <dbReference type="PROSITE" id="PS50943"/>
    </source>
</evidence>
<sequence length="123" mass="14048">MNKTMVERIDELLRERGISGSRMSSDLGMSRSFMTELRKGRARSVTAETASRIADYLGVSTDYLLGKDTEGRDNDPLERELASYLDEMRSRPEKRMLFSVTRNATKEQIEAIVHMIEQLQSGK</sequence>
<dbReference type="PROSITE" id="PS50943">
    <property type="entry name" value="HTH_CROC1"/>
    <property type="match status" value="1"/>
</dbReference>
<name>A0A9D1FEU4_9FIRM</name>
<dbReference type="Proteomes" id="UP000824001">
    <property type="component" value="Unassembled WGS sequence"/>
</dbReference>
<gene>
    <name evidence="2" type="ORF">IAC18_08880</name>
</gene>
<proteinExistence type="predicted"/>
<organism evidence="2 3">
    <name type="scientific">Candidatus Scatomorpha merdipullorum</name>
    <dbReference type="NCBI Taxonomy" id="2840927"/>
    <lineage>
        <taxon>Bacteria</taxon>
        <taxon>Bacillati</taxon>
        <taxon>Bacillota</taxon>
        <taxon>Clostridia</taxon>
        <taxon>Eubacteriales</taxon>
        <taxon>Candidatus Scatomorpha</taxon>
    </lineage>
</organism>
<dbReference type="InterPro" id="IPR001387">
    <property type="entry name" value="Cro/C1-type_HTH"/>
</dbReference>
<dbReference type="GO" id="GO:0003677">
    <property type="term" value="F:DNA binding"/>
    <property type="evidence" value="ECO:0007669"/>
    <property type="project" value="InterPro"/>
</dbReference>
<dbReference type="Pfam" id="PF13443">
    <property type="entry name" value="HTH_26"/>
    <property type="match status" value="1"/>
</dbReference>
<dbReference type="SMART" id="SM00530">
    <property type="entry name" value="HTH_XRE"/>
    <property type="match status" value="1"/>
</dbReference>